<evidence type="ECO:0000313" key="3">
    <source>
        <dbReference type="Proteomes" id="UP000228380"/>
    </source>
</evidence>
<dbReference type="Pfam" id="PF13968">
    <property type="entry name" value="DUF4220"/>
    <property type="match status" value="1"/>
</dbReference>
<feature type="transmembrane region" description="Helical" evidence="1">
    <location>
        <begin position="328"/>
        <end position="355"/>
    </location>
</feature>
<organism evidence="3 4">
    <name type="scientific">Phoenix dactylifera</name>
    <name type="common">Date palm</name>
    <dbReference type="NCBI Taxonomy" id="42345"/>
    <lineage>
        <taxon>Eukaryota</taxon>
        <taxon>Viridiplantae</taxon>
        <taxon>Streptophyta</taxon>
        <taxon>Embryophyta</taxon>
        <taxon>Tracheophyta</taxon>
        <taxon>Spermatophyta</taxon>
        <taxon>Magnoliopsida</taxon>
        <taxon>Liliopsida</taxon>
        <taxon>Arecaceae</taxon>
        <taxon>Coryphoideae</taxon>
        <taxon>Phoeniceae</taxon>
        <taxon>Phoenix</taxon>
    </lineage>
</organism>
<feature type="transmembrane region" description="Helical" evidence="1">
    <location>
        <begin position="118"/>
        <end position="135"/>
    </location>
</feature>
<protein>
    <submittedName>
        <fullName evidence="4">Uncharacterized protein LOC103724015</fullName>
    </submittedName>
</protein>
<proteinExistence type="predicted"/>
<dbReference type="Pfam" id="PF04578">
    <property type="entry name" value="DUF594"/>
    <property type="match status" value="1"/>
</dbReference>
<dbReference type="InterPro" id="IPR007658">
    <property type="entry name" value="DUF594"/>
</dbReference>
<keyword evidence="1" id="KW-0812">Transmembrane</keyword>
<keyword evidence="1" id="KW-1133">Transmembrane helix</keyword>
<evidence type="ECO:0000256" key="1">
    <source>
        <dbReference type="SAM" id="Phobius"/>
    </source>
</evidence>
<dbReference type="InterPro" id="IPR025315">
    <property type="entry name" value="DUF4220"/>
</dbReference>
<feature type="domain" description="DUF4220" evidence="2">
    <location>
        <begin position="51"/>
        <end position="396"/>
    </location>
</feature>
<dbReference type="GeneID" id="103724015"/>
<feature type="transmembrane region" description="Helical" evidence="1">
    <location>
        <begin position="297"/>
        <end position="316"/>
    </location>
</feature>
<keyword evidence="1" id="KW-0472">Membrane</keyword>
<dbReference type="RefSeq" id="XP_008813358.2">
    <property type="nucleotide sequence ID" value="XM_008815136.4"/>
</dbReference>
<dbReference type="KEGG" id="pda:103724015"/>
<evidence type="ECO:0000259" key="2">
    <source>
        <dbReference type="Pfam" id="PF13968"/>
    </source>
</evidence>
<dbReference type="AlphaFoldDB" id="A0A8B7D561"/>
<evidence type="ECO:0000313" key="4">
    <source>
        <dbReference type="RefSeq" id="XP_008813358.2"/>
    </source>
</evidence>
<dbReference type="PANTHER" id="PTHR31325">
    <property type="entry name" value="OS01G0798800 PROTEIN-RELATED"/>
    <property type="match status" value="1"/>
</dbReference>
<gene>
    <name evidence="4" type="primary">LOC103724015</name>
</gene>
<accession>A0A8B7D561</accession>
<feature type="transmembrane region" description="Helical" evidence="1">
    <location>
        <begin position="20"/>
        <end position="37"/>
    </location>
</feature>
<reference evidence="4" key="1">
    <citation type="submission" date="2025-08" db="UniProtKB">
        <authorList>
            <consortium name="RefSeq"/>
        </authorList>
    </citation>
    <scope>IDENTIFICATION</scope>
    <source>
        <tissue evidence="4">Young leaves</tissue>
    </source>
</reference>
<dbReference type="OrthoDB" id="1689146at2759"/>
<name>A0A8B7D561_PHODC</name>
<sequence>MQLFSYRVRSIWTNWDLRAFILTSLCLQIVLIFSGSVRKRNKSRCISLILWSAYLLADWVATFALGILSNNQDSPSSPDNENNDLLAFWAPFLLLHLGGPDTITAFSLEDNELWMRHLLGLMFQVAVAFYVFIGSLPQTRLKAPAALMFLAGILKYGERSWALMCASMDCLRNSMVTPPDPGPNYAKFMEEYASMSAAGLQAEIEVEKEPETQPRSLDTVVEDINTVMILSRAHRFFHTFKRLIVDLILSFHDRNESQSFFLKRSPLQAFKVIEIELSFIYDVLYTKSTLIHTVVGPFFRSITFSSILSALLLFLFTKKHGYKDIDVVITYILLGGALVLESYSVGLLVFSDWAFIKLKDLKQYRLSNMIFASISFFRPANKPRWSNSMACYNLIRFCLKDQPSTIKRIMALLTVKEAWDRFFHTIYCPVHDELKEFIFKEIKNKTSSAEDSKGYKRFSTCRGEWALQRKGYRKELGWSVEVEFDESILLWHIATDLCYYFDGINHPKGILSDQKISKAISDYMLYLLVVRPFMLSAGIGQIRYGDTCAEAKKFFQRGDAMPDATQACEMLLSVETKVPPIQVKGDRSKSILFDACMLAKHLLELKVEKRWKIMSVVWVEMLCYAASHCRGYYHAKQLSTGGELLTLVWFLMAHLGIGDQYRIEEGHARAKLIVEK</sequence>
<keyword evidence="3" id="KW-1185">Reference proteome</keyword>
<dbReference type="Proteomes" id="UP000228380">
    <property type="component" value="Unplaced"/>
</dbReference>
<feature type="transmembrane region" description="Helical" evidence="1">
    <location>
        <begin position="49"/>
        <end position="68"/>
    </location>
</feature>